<proteinExistence type="predicted"/>
<feature type="transmembrane region" description="Helical" evidence="1">
    <location>
        <begin position="199"/>
        <end position="217"/>
    </location>
</feature>
<dbReference type="PANTHER" id="PTHR31272">
    <property type="entry name" value="CYTOCHROME C-TYPE BIOGENESIS PROTEIN HI_1454-RELATED"/>
    <property type="match status" value="1"/>
</dbReference>
<evidence type="ECO:0000256" key="1">
    <source>
        <dbReference type="SAM" id="Phobius"/>
    </source>
</evidence>
<dbReference type="Proteomes" id="UP000034364">
    <property type="component" value="Unassembled WGS sequence"/>
</dbReference>
<accession>A0A0G1U8J8</accession>
<feature type="transmembrane region" description="Helical" evidence="1">
    <location>
        <begin position="48"/>
        <end position="70"/>
    </location>
</feature>
<name>A0A0G1U8J8_9BACT</name>
<keyword evidence="1" id="KW-1133">Transmembrane helix</keyword>
<dbReference type="PANTHER" id="PTHR31272:SF9">
    <property type="entry name" value="BLL1027 PROTEIN"/>
    <property type="match status" value="1"/>
</dbReference>
<comment type="caution">
    <text evidence="2">The sequence shown here is derived from an EMBL/GenBank/DDBJ whole genome shotgun (WGS) entry which is preliminary data.</text>
</comment>
<feature type="transmembrane region" description="Helical" evidence="1">
    <location>
        <begin position="155"/>
        <end position="178"/>
    </location>
</feature>
<gene>
    <name evidence="2" type="ORF">UX87_C0047G0002</name>
</gene>
<reference evidence="2 3" key="1">
    <citation type="journal article" date="2015" name="Nature">
        <title>rRNA introns, odd ribosomes, and small enigmatic genomes across a large radiation of phyla.</title>
        <authorList>
            <person name="Brown C.T."/>
            <person name="Hug L.A."/>
            <person name="Thomas B.C."/>
            <person name="Sharon I."/>
            <person name="Castelle C.J."/>
            <person name="Singh A."/>
            <person name="Wilkins M.J."/>
            <person name="Williams K.H."/>
            <person name="Banfield J.F."/>
        </authorList>
    </citation>
    <scope>NUCLEOTIDE SEQUENCE [LARGE SCALE GENOMIC DNA]</scope>
</reference>
<evidence type="ECO:0000313" key="2">
    <source>
        <dbReference type="EMBL" id="KKU62513.1"/>
    </source>
</evidence>
<protein>
    <submittedName>
        <fullName evidence="2">Cytochrome c biogenesis protein transmembrane region</fullName>
    </submittedName>
</protein>
<keyword evidence="1 2" id="KW-0812">Transmembrane</keyword>
<dbReference type="EMBL" id="LCNV01000047">
    <property type="protein sequence ID" value="KKU62513.1"/>
    <property type="molecule type" value="Genomic_DNA"/>
</dbReference>
<feature type="transmembrane region" description="Helical" evidence="1">
    <location>
        <begin position="122"/>
        <end position="149"/>
    </location>
</feature>
<feature type="transmembrane region" description="Helical" evidence="1">
    <location>
        <begin position="6"/>
        <end position="36"/>
    </location>
</feature>
<feature type="transmembrane region" description="Helical" evidence="1">
    <location>
        <begin position="82"/>
        <end position="102"/>
    </location>
</feature>
<dbReference type="AlphaFoldDB" id="A0A0G1U8J8"/>
<evidence type="ECO:0000313" key="3">
    <source>
        <dbReference type="Proteomes" id="UP000034364"/>
    </source>
</evidence>
<organism evidence="2 3">
    <name type="scientific">Candidatus Amesbacteria bacterium GW2011_GWA1_47_16</name>
    <dbReference type="NCBI Taxonomy" id="1618353"/>
    <lineage>
        <taxon>Bacteria</taxon>
        <taxon>Candidatus Amesiibacteriota</taxon>
    </lineage>
</organism>
<keyword evidence="1" id="KW-0472">Membrane</keyword>
<dbReference type="InterPro" id="IPR051790">
    <property type="entry name" value="Cytochrome_c-biogenesis_DsbD"/>
</dbReference>
<sequence length="296" mass="32654">MGPELLAGISLTASFLAGAMALFAPCCITFLFPSYLGTIFSQKSRVMYYTLVFAAGLASVIIPIALGFRAAIDFLDLYHPQIYYAGALVMILMGILLIKPIIRFPMLFEIPKKDRPINTPSIFGLGVMSGLTSSCCAPVLFAAVTLISISPSTATAIVIAMAYVAGIVMPLFLMSILYEKVTRKIEVWGKLKVSSVMKKASAILFILTGLIIAWANWKGLIQMQQDGEWNVKVRTLIFGISKITDNMLLDATAVKRKSPNIDIRNFQNYRQYAVGCDSSNFDSRLNLHIIFKIRKK</sequence>